<dbReference type="InterPro" id="IPR014215">
    <property type="entry name" value="Dipicolinic_acid_synth_A"/>
</dbReference>
<dbReference type="RefSeq" id="WP_073005501.1">
    <property type="nucleotide sequence ID" value="NZ_FQXD01000002.1"/>
</dbReference>
<reference evidence="4" key="1">
    <citation type="submission" date="2016-11" db="EMBL/GenBank/DDBJ databases">
        <authorList>
            <person name="Varghese N."/>
            <person name="Submissions S."/>
        </authorList>
    </citation>
    <scope>NUCLEOTIDE SEQUENCE [LARGE SCALE GENOMIC DNA]</scope>
    <source>
        <strain evidence="4">CGMCC 1.6496</strain>
    </source>
</reference>
<organism evidence="3 4">
    <name type="scientific">Virgibacillus chiguensis</name>
    <dbReference type="NCBI Taxonomy" id="411959"/>
    <lineage>
        <taxon>Bacteria</taxon>
        <taxon>Bacillati</taxon>
        <taxon>Bacillota</taxon>
        <taxon>Bacilli</taxon>
        <taxon>Bacillales</taxon>
        <taxon>Bacillaceae</taxon>
        <taxon>Virgibacillus</taxon>
    </lineage>
</organism>
<evidence type="ECO:0000259" key="2">
    <source>
        <dbReference type="Pfam" id="PF16924"/>
    </source>
</evidence>
<dbReference type="AlphaFoldDB" id="A0A1M5NR49"/>
<evidence type="ECO:0000313" key="4">
    <source>
        <dbReference type="Proteomes" id="UP000184079"/>
    </source>
</evidence>
<sequence length="292" mass="32027">MLHILVIGGDKRYIHVIETLAKLENNLYLIGFDTVSFDKSNVKHAKLEHMDLSIIDAIILPIAGTDERGQVEIMYANGHFYLTEQILSSTPDHCTIYTGTANDYLQEMCKAAQRSLIRLFDRDDIAIYNSIPTAEGALKIAIEETEETIHNANVCVLGFGRVGKTVARLFHAVGANVYVVARNHADLARVTEMGLTPIKPNRLHKLLADMAICINTIPSLTIDDEHLSKMSISTVIIDLASKPGGVDFVAAQKRGIKTVHALGLPGKTAPKSAGRIIANILLESLKSEQKHQ</sequence>
<evidence type="ECO:0000313" key="3">
    <source>
        <dbReference type="EMBL" id="SHG91649.1"/>
    </source>
</evidence>
<dbReference type="NCBIfam" id="NF006162">
    <property type="entry name" value="PRK08306.1"/>
    <property type="match status" value="1"/>
</dbReference>
<feature type="domain" description="D-isomer specific 2-hydroxyacid dehydrogenase NAD-binding" evidence="1">
    <location>
        <begin position="146"/>
        <end position="240"/>
    </location>
</feature>
<protein>
    <submittedName>
        <fullName evidence="3">Dipicolinate synthase subunit A</fullName>
    </submittedName>
</protein>
<keyword evidence="4" id="KW-1185">Reference proteome</keyword>
<dbReference type="EMBL" id="FQXD01000002">
    <property type="protein sequence ID" value="SHG91649.1"/>
    <property type="molecule type" value="Genomic_DNA"/>
</dbReference>
<gene>
    <name evidence="3" type="ORF">SAMN05421807_102306</name>
</gene>
<dbReference type="SUPFAM" id="SSF51735">
    <property type="entry name" value="NAD(P)-binding Rossmann-fold domains"/>
    <property type="match status" value="1"/>
</dbReference>
<dbReference type="NCBIfam" id="TIGR02853">
    <property type="entry name" value="spore_dpaA"/>
    <property type="match status" value="1"/>
</dbReference>
<evidence type="ECO:0000259" key="1">
    <source>
        <dbReference type="Pfam" id="PF02826"/>
    </source>
</evidence>
<dbReference type="GO" id="GO:0051287">
    <property type="term" value="F:NAD binding"/>
    <property type="evidence" value="ECO:0007669"/>
    <property type="project" value="InterPro"/>
</dbReference>
<dbReference type="InterPro" id="IPR036291">
    <property type="entry name" value="NAD(P)-bd_dom_sf"/>
</dbReference>
<name>A0A1M5NR49_9BACI</name>
<dbReference type="Gene3D" id="3.40.50.720">
    <property type="entry name" value="NAD(P)-binding Rossmann-like Domain"/>
    <property type="match status" value="2"/>
</dbReference>
<dbReference type="OrthoDB" id="8840764at2"/>
<dbReference type="Pfam" id="PF02826">
    <property type="entry name" value="2-Hacid_dh_C"/>
    <property type="match status" value="1"/>
</dbReference>
<dbReference type="InterPro" id="IPR031629">
    <property type="entry name" value="DpaA_N"/>
</dbReference>
<feature type="domain" description="Dipicolinate synthase subunit A N-terminal" evidence="2">
    <location>
        <begin position="3"/>
        <end position="119"/>
    </location>
</feature>
<accession>A0A1M5NR49</accession>
<dbReference type="InterPro" id="IPR006140">
    <property type="entry name" value="D-isomer_DH_NAD-bd"/>
</dbReference>
<proteinExistence type="predicted"/>
<dbReference type="Pfam" id="PF16924">
    <property type="entry name" value="DpaA_N"/>
    <property type="match status" value="1"/>
</dbReference>
<dbReference type="Proteomes" id="UP000184079">
    <property type="component" value="Unassembled WGS sequence"/>
</dbReference>